<dbReference type="AlphaFoldDB" id="A0A1R4H5F4"/>
<dbReference type="PROSITE" id="PS51257">
    <property type="entry name" value="PROKAR_LIPOPROTEIN"/>
    <property type="match status" value="1"/>
</dbReference>
<accession>A0A1R4H5F4</accession>
<sequence>MFIHLRETTMKILSPLLLVIFAIATLTACDGGQGPKKPTNSTSTRIFQL</sequence>
<keyword evidence="2" id="KW-1185">Reference proteome</keyword>
<gene>
    <name evidence="1" type="ORF">CRENPOLYSF2_2000005</name>
</gene>
<dbReference type="EMBL" id="FUKJ01000114">
    <property type="protein sequence ID" value="SJM91080.1"/>
    <property type="molecule type" value="Genomic_DNA"/>
</dbReference>
<evidence type="ECO:0000313" key="2">
    <source>
        <dbReference type="Proteomes" id="UP000195442"/>
    </source>
</evidence>
<proteinExistence type="predicted"/>
<dbReference type="Proteomes" id="UP000195442">
    <property type="component" value="Unassembled WGS sequence"/>
</dbReference>
<protein>
    <submittedName>
        <fullName evidence="1">Uncharacterized protein</fullName>
    </submittedName>
</protein>
<organism evidence="1 2">
    <name type="scientific">Crenothrix polyspora</name>
    <dbReference type="NCBI Taxonomy" id="360316"/>
    <lineage>
        <taxon>Bacteria</taxon>
        <taxon>Pseudomonadati</taxon>
        <taxon>Pseudomonadota</taxon>
        <taxon>Gammaproteobacteria</taxon>
        <taxon>Methylococcales</taxon>
        <taxon>Crenotrichaceae</taxon>
        <taxon>Crenothrix</taxon>
    </lineage>
</organism>
<evidence type="ECO:0000313" key="1">
    <source>
        <dbReference type="EMBL" id="SJM91080.1"/>
    </source>
</evidence>
<reference evidence="2" key="1">
    <citation type="submission" date="2017-02" db="EMBL/GenBank/DDBJ databases">
        <authorList>
            <person name="Daims H."/>
        </authorList>
    </citation>
    <scope>NUCLEOTIDE SEQUENCE [LARGE SCALE GENOMIC DNA]</scope>
</reference>
<name>A0A1R4H5F4_9GAMM</name>